<dbReference type="EMBL" id="CP014518">
    <property type="protein sequence ID" value="AMM31618.1"/>
    <property type="molecule type" value="Genomic_DNA"/>
</dbReference>
<dbReference type="Proteomes" id="UP000070134">
    <property type="component" value="Chromosome"/>
</dbReference>
<evidence type="ECO:0000313" key="1">
    <source>
        <dbReference type="EMBL" id="AMM31618.1"/>
    </source>
</evidence>
<dbReference type="STRING" id="37927.SA2016_0932"/>
<accession>A0A126ZWR4</accession>
<name>A0A126ZWR4_9MICC</name>
<organism evidence="1 2">
    <name type="scientific">Sinomonas atrocyanea</name>
    <dbReference type="NCBI Taxonomy" id="37927"/>
    <lineage>
        <taxon>Bacteria</taxon>
        <taxon>Bacillati</taxon>
        <taxon>Actinomycetota</taxon>
        <taxon>Actinomycetes</taxon>
        <taxon>Micrococcales</taxon>
        <taxon>Micrococcaceae</taxon>
        <taxon>Sinomonas</taxon>
    </lineage>
</organism>
<gene>
    <name evidence="1" type="ORF">SA2016_0932</name>
</gene>
<keyword evidence="2" id="KW-1185">Reference proteome</keyword>
<sequence length="377" mass="42008">MPRESYNVRVLRTKAVASLRTGITAFNGLDNDGRVTIVLLCVQHAFEMLLKAILDFKKARVFDKKSQKSISLENAVRLCQQLDGVQLSDEEAGTIRVLDSLRDAEQHWHIVVEEGLLYLNIRAAVTLFDSLLGRVFDERLADHLPPRVLPISSEPPQSLDLLVDREYERIAGLLKPGRKASAEAMGRIRALLATEALADPDAAEISEADVRRVARGVREGKERQQVFPKLTGFSSDVQGSGLTVEVRLVKAGGLPVTYTTDPNADAAAIRTVDLEKKFYMGPNDLAERVGIARSRATALRRHLGLDANDDHYSHRFVFGGTSHIRYSDNAFRAMKDSVKRLDLEHVWAAHRTIPYNKRHEIVPPACDQPGCVVKFTE</sequence>
<evidence type="ECO:0000313" key="2">
    <source>
        <dbReference type="Proteomes" id="UP000070134"/>
    </source>
</evidence>
<proteinExistence type="predicted"/>
<dbReference type="KEGG" id="satk:SA2016_0932"/>
<protein>
    <submittedName>
        <fullName evidence="1">Uncharacterized protein</fullName>
    </submittedName>
</protein>
<dbReference type="PATRIC" id="fig|37927.3.peg.966"/>
<reference evidence="1 2" key="1">
    <citation type="submission" date="2016-02" db="EMBL/GenBank/DDBJ databases">
        <title>Complete genome of Sinomonas atrocyanea KCTC 3377.</title>
        <authorList>
            <person name="Kim K.M."/>
        </authorList>
    </citation>
    <scope>NUCLEOTIDE SEQUENCE [LARGE SCALE GENOMIC DNA]</scope>
    <source>
        <strain evidence="1 2">KCTC 3377</strain>
    </source>
</reference>
<dbReference type="AlphaFoldDB" id="A0A126ZWR4"/>